<evidence type="ECO:0000313" key="4">
    <source>
        <dbReference type="Proteomes" id="UP000673383"/>
    </source>
</evidence>
<keyword evidence="3" id="KW-0012">Acyltransferase</keyword>
<proteinExistence type="predicted"/>
<keyword evidence="2" id="KW-0732">Signal</keyword>
<dbReference type="Proteomes" id="UP000673383">
    <property type="component" value="Unassembled WGS sequence"/>
</dbReference>
<feature type="chain" id="PRO_5034834883" evidence="2">
    <location>
        <begin position="19"/>
        <end position="105"/>
    </location>
</feature>
<organism evidence="3 4">
    <name type="scientific">Bradyrhizobium elkanii</name>
    <dbReference type="NCBI Taxonomy" id="29448"/>
    <lineage>
        <taxon>Bacteria</taxon>
        <taxon>Pseudomonadati</taxon>
        <taxon>Pseudomonadota</taxon>
        <taxon>Alphaproteobacteria</taxon>
        <taxon>Hyphomicrobiales</taxon>
        <taxon>Nitrobacteraceae</taxon>
        <taxon>Bradyrhizobium</taxon>
    </lineage>
</organism>
<comment type="caution">
    <text evidence="3">The sequence shown here is derived from an EMBL/GenBank/DDBJ whole genome shotgun (WGS) entry which is preliminary data.</text>
</comment>
<keyword evidence="3" id="KW-0808">Transferase</keyword>
<dbReference type="GO" id="GO:0016746">
    <property type="term" value="F:acyltransferase activity"/>
    <property type="evidence" value="ECO:0007669"/>
    <property type="project" value="UniProtKB-KW"/>
</dbReference>
<dbReference type="EMBL" id="JAFICZ010000001">
    <property type="protein sequence ID" value="MBP1291079.1"/>
    <property type="molecule type" value="Genomic_DNA"/>
</dbReference>
<gene>
    <name evidence="3" type="ORF">JOH49_000832</name>
</gene>
<name>A0A8I1XYT1_BRAEL</name>
<protein>
    <submittedName>
        <fullName evidence="3">Pyruvate/2-oxoglutarate dehydrogenase complex dihydrolipoamide acyltransferase (E2) component</fullName>
    </submittedName>
</protein>
<evidence type="ECO:0000256" key="1">
    <source>
        <dbReference type="SAM" id="MobiDB-lite"/>
    </source>
</evidence>
<evidence type="ECO:0000313" key="3">
    <source>
        <dbReference type="EMBL" id="MBP1291079.1"/>
    </source>
</evidence>
<feature type="signal peptide" evidence="2">
    <location>
        <begin position="1"/>
        <end position="18"/>
    </location>
</feature>
<dbReference type="RefSeq" id="WP_172648681.1">
    <property type="nucleotide sequence ID" value="NZ_JAFICZ010000001.1"/>
</dbReference>
<accession>A0A8I1XYT1</accession>
<dbReference type="AlphaFoldDB" id="A0A8I1XYT1"/>
<sequence>MRKLVSAFILAAVATAHADQSRGLVLANADASAQAQPAVAPAQDEARPAQSQAQAQRVESPRQQASRPATRSRVRRHESDEAKARPIAARYGVYGNRTFIVAATA</sequence>
<keyword evidence="3" id="KW-0670">Pyruvate</keyword>
<feature type="region of interest" description="Disordered" evidence="1">
    <location>
        <begin position="29"/>
        <end position="86"/>
    </location>
</feature>
<evidence type="ECO:0000256" key="2">
    <source>
        <dbReference type="SAM" id="SignalP"/>
    </source>
</evidence>
<feature type="compositionally biased region" description="Low complexity" evidence="1">
    <location>
        <begin position="29"/>
        <end position="57"/>
    </location>
</feature>
<reference evidence="3" key="1">
    <citation type="submission" date="2021-02" db="EMBL/GenBank/DDBJ databases">
        <title>Genomic Encyclopedia of Type Strains, Phase IV (KMG-V): Genome sequencing to study the core and pangenomes of soil and plant-associated prokaryotes.</title>
        <authorList>
            <person name="Whitman W."/>
        </authorList>
    </citation>
    <scope>NUCLEOTIDE SEQUENCE</scope>
    <source>
        <strain evidence="3">USDA 406</strain>
    </source>
</reference>